<evidence type="ECO:0000313" key="2">
    <source>
        <dbReference type="Proteomes" id="UP001152485"/>
    </source>
</evidence>
<dbReference type="InterPro" id="IPR036890">
    <property type="entry name" value="HATPase_C_sf"/>
</dbReference>
<proteinExistence type="predicted"/>
<dbReference type="Proteomes" id="UP001152485">
    <property type="component" value="Unassembled WGS sequence"/>
</dbReference>
<organism evidence="1 2">
    <name type="scientific">Pseudoalteromonas holothuriae</name>
    <dbReference type="NCBI Taxonomy" id="2963714"/>
    <lineage>
        <taxon>Bacteria</taxon>
        <taxon>Pseudomonadati</taxon>
        <taxon>Pseudomonadota</taxon>
        <taxon>Gammaproteobacteria</taxon>
        <taxon>Alteromonadales</taxon>
        <taxon>Pseudoalteromonadaceae</taxon>
        <taxon>Pseudoalteromonas</taxon>
    </lineage>
</organism>
<name>A0ABN8UIV7_9GAMM</name>
<accession>A0ABN8UIV7</accession>
<dbReference type="EMBL" id="CAMAPD010000003">
    <property type="protein sequence ID" value="CAH9053687.1"/>
    <property type="molecule type" value="Genomic_DNA"/>
</dbReference>
<evidence type="ECO:0000313" key="1">
    <source>
        <dbReference type="EMBL" id="CAH9053687.1"/>
    </source>
</evidence>
<gene>
    <name evidence="1" type="ORF">PSECIP111951_00872</name>
</gene>
<dbReference type="Gene3D" id="3.30.565.10">
    <property type="entry name" value="Histidine kinase-like ATPase, C-terminal domain"/>
    <property type="match status" value="1"/>
</dbReference>
<sequence>MSYSVTYEDDFLLREIGSIATKADVAITELIANAHDAGASEVKIIFPEDIGGVITVEDNGIGMNNQQFEQRWLKLRYDRRKHQGSFVEIPTDNELSKKRLAFGRNGVGRHAGLCFSDTYTVETWKDAKKNKYVLVLSSGAQPIKVDSHCESEASGHGTKISVVAERHLIDLDELNEIISARFLFNPEFKVYINGNLITLSEHPGLIKETEINPIGDIKLKLSLVDSTSVSKSASQHGVAFWLGGRLLGSPSWSIQGRQVLDGRKTFAKRYTLIAQSDDLLDYVEADWSGFKNDFSTIELITDQISSFVKACYFELSKTELDTAKRQVFSHHKSDLRELPKLAQKELYDFVDTILSENPDIKIELLELAFKAAINLEKSRAGISLLHKLTNINASDVEALNQFLDDWNVCDAMVILAEIDARIKVIEAIQRLSNDHSVDELHTLHPLIERARWVFGPEFDSPEYASNKGLRKTMEIVFKKSFKKEQFLNSAKRPDIVVGENSSVSLVGLEQFIGELKKTQKVLLIELKKGGFQIGRDETDQAKRYVEDIWHAGVDSSQPYIKAYVVGDSICPKASKFQKIGASESQQFGEVHAITFNELVRTAEARLFLLKENIENRYENLEKNELLNELLGEPEQSKLDFVSGQN</sequence>
<protein>
    <recommendedName>
        <fullName evidence="3">ATP-binding protein</fullName>
    </recommendedName>
</protein>
<dbReference type="SUPFAM" id="SSF55874">
    <property type="entry name" value="ATPase domain of HSP90 chaperone/DNA topoisomerase II/histidine kinase"/>
    <property type="match status" value="1"/>
</dbReference>
<comment type="caution">
    <text evidence="1">The sequence shown here is derived from an EMBL/GenBank/DDBJ whole genome shotgun (WGS) entry which is preliminary data.</text>
</comment>
<evidence type="ECO:0008006" key="3">
    <source>
        <dbReference type="Google" id="ProtNLM"/>
    </source>
</evidence>
<reference evidence="1 2" key="1">
    <citation type="submission" date="2022-07" db="EMBL/GenBank/DDBJ databases">
        <authorList>
            <person name="Criscuolo A."/>
        </authorList>
    </citation>
    <scope>NUCLEOTIDE SEQUENCE [LARGE SCALE GENOMIC DNA]</scope>
    <source>
        <strain evidence="2">CIP 111951</strain>
    </source>
</reference>
<dbReference type="RefSeq" id="WP_261592061.1">
    <property type="nucleotide sequence ID" value="NZ_CAMAPD010000003.1"/>
</dbReference>
<dbReference type="Pfam" id="PF13589">
    <property type="entry name" value="HATPase_c_3"/>
    <property type="match status" value="1"/>
</dbReference>